<comment type="function">
    <text evidence="12">Required for the insertion and/or proper folding and/or complex formation of integral membrane proteins into the membrane. Involved in integration of membrane proteins that insert both dependently and independently of the Sec translocase complex, as well as at least some lipoproteins.</text>
</comment>
<evidence type="ECO:0000259" key="13">
    <source>
        <dbReference type="Pfam" id="PF02096"/>
    </source>
</evidence>
<evidence type="ECO:0000256" key="9">
    <source>
        <dbReference type="ARBA" id="ARBA00023139"/>
    </source>
</evidence>
<dbReference type="NCBIfam" id="TIGR03592">
    <property type="entry name" value="yidC_oxa1_cterm"/>
    <property type="match status" value="1"/>
</dbReference>
<dbReference type="HAMAP" id="MF_01811">
    <property type="entry name" value="YidC_type2"/>
    <property type="match status" value="1"/>
</dbReference>
<accession>A0A2V2YWH3</accession>
<keyword evidence="10 12" id="KW-0143">Chaperone</keyword>
<sequence length="281" mass="31236">MAKTTFGFTITRRYGIALLIIMLALLSGCGANGTIDSSTPGTFNHYVVYPFSELIQHLADWFGGNYGISIIAMTLLVRFALMPLMIRQQTGQMAMREKMKAMQPELAKVKEKYASMKDPESARKQQQETMQLYQKYGVNPLAMGCLPLIIQLPILTGLYYAIRMTPELKEHSFLWFKLGATDHIMPLVAAAAYLVQSLIMQRMSGQNADSGPQKQLAGLVYLSPIMMGLFSFSAPAALPLYWTVGGVFMIGQTYLAHWLYARRKARAVEVEPIGDAKSANS</sequence>
<dbReference type="AlphaFoldDB" id="A0A2V2YWH3"/>
<keyword evidence="8 12" id="KW-0472">Membrane</keyword>
<dbReference type="InterPro" id="IPR047196">
    <property type="entry name" value="YidC_ALB_C"/>
</dbReference>
<keyword evidence="3 12" id="KW-1003">Cell membrane</keyword>
<feature type="transmembrane region" description="Helical" evidence="12">
    <location>
        <begin position="66"/>
        <end position="86"/>
    </location>
</feature>
<comment type="caution">
    <text evidence="14">The sequence shown here is derived from an EMBL/GenBank/DDBJ whole genome shotgun (WGS) entry which is preliminary data.</text>
</comment>
<feature type="transmembrane region" description="Helical" evidence="12">
    <location>
        <begin position="240"/>
        <end position="260"/>
    </location>
</feature>
<dbReference type="GO" id="GO:0051205">
    <property type="term" value="P:protein insertion into membrane"/>
    <property type="evidence" value="ECO:0007669"/>
    <property type="project" value="TreeGrafter"/>
</dbReference>
<evidence type="ECO:0000256" key="6">
    <source>
        <dbReference type="ARBA" id="ARBA00022927"/>
    </source>
</evidence>
<evidence type="ECO:0000256" key="4">
    <source>
        <dbReference type="ARBA" id="ARBA00022692"/>
    </source>
</evidence>
<feature type="transmembrane region" description="Helical" evidence="12">
    <location>
        <begin position="216"/>
        <end position="234"/>
    </location>
</feature>
<dbReference type="CDD" id="cd20070">
    <property type="entry name" value="5TM_YidC_Alb3"/>
    <property type="match status" value="1"/>
</dbReference>
<dbReference type="InterPro" id="IPR001708">
    <property type="entry name" value="YidC/ALB3/OXA1/COX18"/>
</dbReference>
<evidence type="ECO:0000256" key="12">
    <source>
        <dbReference type="HAMAP-Rule" id="MF_01811"/>
    </source>
</evidence>
<dbReference type="OrthoDB" id="9780552at2"/>
<evidence type="ECO:0000256" key="5">
    <source>
        <dbReference type="ARBA" id="ARBA00022729"/>
    </source>
</evidence>
<gene>
    <name evidence="12" type="primary">yidC</name>
    <name evidence="14" type="ORF">DFQ01_10369</name>
</gene>
<proteinExistence type="inferred from homology"/>
<keyword evidence="7 12" id="KW-1133">Transmembrane helix</keyword>
<name>A0A2V2YWH3_9BACL</name>
<feature type="transmembrane region" description="Helical" evidence="12">
    <location>
        <begin position="141"/>
        <end position="162"/>
    </location>
</feature>
<evidence type="ECO:0000256" key="10">
    <source>
        <dbReference type="ARBA" id="ARBA00023186"/>
    </source>
</evidence>
<comment type="subcellular location">
    <subcellularLocation>
        <location evidence="1 12">Cell membrane</location>
        <topology evidence="1 12">Multi-pass membrane protein</topology>
    </subcellularLocation>
</comment>
<feature type="domain" description="Membrane insertase YidC/Oxa/ALB C-terminal" evidence="13">
    <location>
        <begin position="66"/>
        <end position="255"/>
    </location>
</feature>
<evidence type="ECO:0000256" key="8">
    <source>
        <dbReference type="ARBA" id="ARBA00023136"/>
    </source>
</evidence>
<dbReference type="Pfam" id="PF02096">
    <property type="entry name" value="60KD_IMP"/>
    <property type="match status" value="1"/>
</dbReference>
<dbReference type="InterPro" id="IPR023060">
    <property type="entry name" value="YidC/YidC1/YidC2_Firmicutes"/>
</dbReference>
<protein>
    <recommendedName>
        <fullName evidence="12">Membrane protein insertase YidC</fullName>
    </recommendedName>
    <alternativeName>
        <fullName evidence="12">Foldase YidC</fullName>
    </alternativeName>
    <alternativeName>
        <fullName evidence="12">Membrane integrase YidC</fullName>
    </alternativeName>
    <alternativeName>
        <fullName evidence="12">Membrane protein YidC</fullName>
    </alternativeName>
</protein>
<dbReference type="GO" id="GO:0015031">
    <property type="term" value="P:protein transport"/>
    <property type="evidence" value="ECO:0007669"/>
    <property type="project" value="UniProtKB-KW"/>
</dbReference>
<keyword evidence="11 12" id="KW-0449">Lipoprotein</keyword>
<reference evidence="14 15" key="1">
    <citation type="submission" date="2018-05" db="EMBL/GenBank/DDBJ databases">
        <title>Genomic Encyclopedia of Type Strains, Phase III (KMG-III): the genomes of soil and plant-associated and newly described type strains.</title>
        <authorList>
            <person name="Whitman W."/>
        </authorList>
    </citation>
    <scope>NUCLEOTIDE SEQUENCE [LARGE SCALE GENOMIC DNA]</scope>
    <source>
        <strain evidence="14 15">CECT 5696</strain>
    </source>
</reference>
<evidence type="ECO:0000256" key="3">
    <source>
        <dbReference type="ARBA" id="ARBA00022475"/>
    </source>
</evidence>
<dbReference type="RefSeq" id="WP_110042874.1">
    <property type="nucleotide sequence ID" value="NZ_CP054609.1"/>
</dbReference>
<evidence type="ECO:0000256" key="11">
    <source>
        <dbReference type="ARBA" id="ARBA00023288"/>
    </source>
</evidence>
<organism evidence="14 15">
    <name type="scientific">Paenibacillus cellulosilyticus</name>
    <dbReference type="NCBI Taxonomy" id="375489"/>
    <lineage>
        <taxon>Bacteria</taxon>
        <taxon>Bacillati</taxon>
        <taxon>Bacillota</taxon>
        <taxon>Bacilli</taxon>
        <taxon>Bacillales</taxon>
        <taxon>Paenibacillaceae</taxon>
        <taxon>Paenibacillus</taxon>
    </lineage>
</organism>
<keyword evidence="2 12" id="KW-0813">Transport</keyword>
<dbReference type="GO" id="GO:0005886">
    <property type="term" value="C:plasma membrane"/>
    <property type="evidence" value="ECO:0007669"/>
    <property type="project" value="UniProtKB-SubCell"/>
</dbReference>
<keyword evidence="5 12" id="KW-0732">Signal</keyword>
<dbReference type="InterPro" id="IPR028055">
    <property type="entry name" value="YidC/Oxa/ALB_C"/>
</dbReference>
<keyword evidence="15" id="KW-1185">Reference proteome</keyword>
<dbReference type="PANTHER" id="PTHR12428">
    <property type="entry name" value="OXA1"/>
    <property type="match status" value="1"/>
</dbReference>
<keyword evidence="4 12" id="KW-0812">Transmembrane</keyword>
<keyword evidence="6 12" id="KW-0653">Protein transport</keyword>
<evidence type="ECO:0000313" key="15">
    <source>
        <dbReference type="Proteomes" id="UP000246635"/>
    </source>
</evidence>
<feature type="transmembrane region" description="Helical" evidence="12">
    <location>
        <begin position="174"/>
        <end position="195"/>
    </location>
</feature>
<evidence type="ECO:0000313" key="14">
    <source>
        <dbReference type="EMBL" id="PWW06168.1"/>
    </source>
</evidence>
<dbReference type="PRINTS" id="PR00701">
    <property type="entry name" value="60KDINNERMP"/>
</dbReference>
<dbReference type="EMBL" id="QGTQ01000003">
    <property type="protein sequence ID" value="PWW06168.1"/>
    <property type="molecule type" value="Genomic_DNA"/>
</dbReference>
<dbReference type="Proteomes" id="UP000246635">
    <property type="component" value="Unassembled WGS sequence"/>
</dbReference>
<evidence type="ECO:0000256" key="2">
    <source>
        <dbReference type="ARBA" id="ARBA00022448"/>
    </source>
</evidence>
<dbReference type="PROSITE" id="PS51257">
    <property type="entry name" value="PROKAR_LIPOPROTEIN"/>
    <property type="match status" value="1"/>
</dbReference>
<dbReference type="PANTHER" id="PTHR12428:SF65">
    <property type="entry name" value="CYTOCHROME C OXIDASE ASSEMBLY PROTEIN COX18, MITOCHONDRIAL"/>
    <property type="match status" value="1"/>
</dbReference>
<evidence type="ECO:0000256" key="1">
    <source>
        <dbReference type="ARBA" id="ARBA00004651"/>
    </source>
</evidence>
<dbReference type="GO" id="GO:0032977">
    <property type="term" value="F:membrane insertase activity"/>
    <property type="evidence" value="ECO:0007669"/>
    <property type="project" value="InterPro"/>
</dbReference>
<comment type="similarity">
    <text evidence="12">Belongs to the OXA1/ALB3/YidC family. Type 2 subfamily.</text>
</comment>
<evidence type="ECO:0000256" key="7">
    <source>
        <dbReference type="ARBA" id="ARBA00022989"/>
    </source>
</evidence>
<keyword evidence="9" id="KW-0564">Palmitate</keyword>